<accession>A0A8X7Q7I6</accession>
<dbReference type="EMBL" id="JAAMPC010000014">
    <property type="protein sequence ID" value="KAG2265144.1"/>
    <property type="molecule type" value="Genomic_DNA"/>
</dbReference>
<evidence type="ECO:0000313" key="1">
    <source>
        <dbReference type="EMBL" id="KAG2265144.1"/>
    </source>
</evidence>
<reference evidence="1 2" key="1">
    <citation type="submission" date="2020-02" db="EMBL/GenBank/DDBJ databases">
        <authorList>
            <person name="Ma Q."/>
            <person name="Huang Y."/>
            <person name="Song X."/>
            <person name="Pei D."/>
        </authorList>
    </citation>
    <scope>NUCLEOTIDE SEQUENCE [LARGE SCALE GENOMIC DNA]</scope>
    <source>
        <strain evidence="1">Sxm20200214</strain>
        <tissue evidence="1">Leaf</tissue>
    </source>
</reference>
<name>A0A8X7Q7I6_BRACI</name>
<dbReference type="OrthoDB" id="10444173at2759"/>
<organism evidence="1 2">
    <name type="scientific">Brassica carinata</name>
    <name type="common">Ethiopian mustard</name>
    <name type="synonym">Abyssinian cabbage</name>
    <dbReference type="NCBI Taxonomy" id="52824"/>
    <lineage>
        <taxon>Eukaryota</taxon>
        <taxon>Viridiplantae</taxon>
        <taxon>Streptophyta</taxon>
        <taxon>Embryophyta</taxon>
        <taxon>Tracheophyta</taxon>
        <taxon>Spermatophyta</taxon>
        <taxon>Magnoliopsida</taxon>
        <taxon>eudicotyledons</taxon>
        <taxon>Gunneridae</taxon>
        <taxon>Pentapetalae</taxon>
        <taxon>rosids</taxon>
        <taxon>malvids</taxon>
        <taxon>Brassicales</taxon>
        <taxon>Brassicaceae</taxon>
        <taxon>Brassiceae</taxon>
        <taxon>Brassica</taxon>
    </lineage>
</organism>
<evidence type="ECO:0000313" key="2">
    <source>
        <dbReference type="Proteomes" id="UP000886595"/>
    </source>
</evidence>
<protein>
    <submittedName>
        <fullName evidence="1">Uncharacterized protein</fullName>
    </submittedName>
</protein>
<proteinExistence type="predicted"/>
<comment type="caution">
    <text evidence="1">The sequence shown here is derived from an EMBL/GenBank/DDBJ whole genome shotgun (WGS) entry which is preliminary data.</text>
</comment>
<dbReference type="AlphaFoldDB" id="A0A8X7Q7I6"/>
<sequence length="98" mass="11257">MTTKAIPLVLGESSLVDSSAAPRRRLLSSRKEKDDVAIDGSARGKMTAIWVESWWRYDDVSNGGRYMSGSRRTIQVQDEDKRRLLLRLMKRRLMDEDA</sequence>
<dbReference type="Proteomes" id="UP000886595">
    <property type="component" value="Unassembled WGS sequence"/>
</dbReference>
<gene>
    <name evidence="1" type="ORF">Bca52824_072223</name>
</gene>
<keyword evidence="2" id="KW-1185">Reference proteome</keyword>